<evidence type="ECO:0000313" key="11">
    <source>
        <dbReference type="Proteomes" id="UP001497600"/>
    </source>
</evidence>
<comment type="similarity">
    <text evidence="2 8">Belongs to the ferredoxin--NADP reductase type 1 family.</text>
</comment>
<feature type="domain" description="FAD/NAD(P)-binding" evidence="9">
    <location>
        <begin position="27"/>
        <end position="257"/>
    </location>
</feature>
<keyword evidence="11" id="KW-1185">Reference proteome</keyword>
<dbReference type="PRINTS" id="PR00419">
    <property type="entry name" value="ADXRDTASE"/>
</dbReference>
<reference evidence="10 11" key="1">
    <citation type="submission" date="2024-01" db="EMBL/GenBank/DDBJ databases">
        <authorList>
            <consortium name="Genoscope - CEA"/>
            <person name="William W."/>
        </authorList>
    </citation>
    <scope>NUCLEOTIDE SEQUENCE [LARGE SCALE GENOMIC DNA]</scope>
    <source>
        <strain evidence="10 11">29B2s-10</strain>
    </source>
</reference>
<dbReference type="Pfam" id="PF07992">
    <property type="entry name" value="Pyr_redox_2"/>
    <property type="match status" value="1"/>
</dbReference>
<sequence>MIRGRHLTTLFQRSFSSTAAIFDIPTYHVAIVGTGPAGFYTAHELLQKSPSTDKYRICLDFFEKSPTPYGLSRYGVAPDHPEVKNCEEYLDNIMKKFHRGDQQEDSHSVRFFGNTEIGRDVSLQELEQRYHSVVLSYGCTSADNKLDIPGSDLPGVISARQFVNWYNGHPDYHSQNSTFVPPPLDKIESVTIVGNGNVALDVARVLLADPETRWSNTDISTTALGMLRQSTVKKVQIVARRGLLESSFSNKEIRELLELSNDKLRFIPIDENILEPIRPIAKKLGRIEKRRFSLLEKYSKLSESKENESFSKSWTLKYLRTPLEIIKSESNDRLVSEMKVGVNAIEDSKIKSTSEVESIKNDLIILSIGYQGAPLQEFKDLGICFNRNKILNKEGRILTTKESEVVLPGWYTSGWIKNGPKGVIATTMMESFETADCVIEDLSRDVFTRGDVNDKVGIDDKLLKKSVTWDQWVHINNRERELGEKTGKIDSRTKLESIESLLEVARQQQ</sequence>
<evidence type="ECO:0000256" key="2">
    <source>
        <dbReference type="ARBA" id="ARBA00008312"/>
    </source>
</evidence>
<keyword evidence="6 8" id="KW-0560">Oxidoreductase</keyword>
<dbReference type="PIRSF" id="PIRSF000362">
    <property type="entry name" value="FNR"/>
    <property type="match status" value="1"/>
</dbReference>
<comment type="cofactor">
    <cofactor evidence="1 8">
        <name>FAD</name>
        <dbReference type="ChEBI" id="CHEBI:57692"/>
    </cofactor>
</comment>
<dbReference type="PANTHER" id="PTHR48467:SF1">
    <property type="entry name" value="GLUTAMATE SYNTHASE 1 [NADH], CHLOROPLASTIC-LIKE"/>
    <property type="match status" value="1"/>
</dbReference>
<evidence type="ECO:0000256" key="1">
    <source>
        <dbReference type="ARBA" id="ARBA00001974"/>
    </source>
</evidence>
<evidence type="ECO:0000313" key="10">
    <source>
        <dbReference type="EMBL" id="CAK7904122.1"/>
    </source>
</evidence>
<dbReference type="InterPro" id="IPR023753">
    <property type="entry name" value="FAD/NAD-binding_dom"/>
</dbReference>
<dbReference type="SUPFAM" id="SSF51971">
    <property type="entry name" value="Nucleotide-binding domain"/>
    <property type="match status" value="1"/>
</dbReference>
<organism evidence="10 11">
    <name type="scientific">[Candida] anglica</name>
    <dbReference type="NCBI Taxonomy" id="148631"/>
    <lineage>
        <taxon>Eukaryota</taxon>
        <taxon>Fungi</taxon>
        <taxon>Dikarya</taxon>
        <taxon>Ascomycota</taxon>
        <taxon>Saccharomycotina</taxon>
        <taxon>Pichiomycetes</taxon>
        <taxon>Debaryomycetaceae</taxon>
        <taxon>Kurtzmaniella</taxon>
    </lineage>
</organism>
<evidence type="ECO:0000256" key="7">
    <source>
        <dbReference type="ARBA" id="ARBA00048933"/>
    </source>
</evidence>
<keyword evidence="5 8" id="KW-0521">NADP</keyword>
<dbReference type="EC" id="1.18.1.6" evidence="8"/>
<evidence type="ECO:0000256" key="5">
    <source>
        <dbReference type="ARBA" id="ARBA00022857"/>
    </source>
</evidence>
<protein>
    <recommendedName>
        <fullName evidence="8">NADPH:adrenodoxin oxidoreductase, mitochondrial</fullName>
        <ecNumber evidence="8">1.18.1.6</ecNumber>
    </recommendedName>
</protein>
<evidence type="ECO:0000256" key="4">
    <source>
        <dbReference type="ARBA" id="ARBA00022827"/>
    </source>
</evidence>
<dbReference type="PANTHER" id="PTHR48467">
    <property type="entry name" value="GLUTAMATE SYNTHASE 1 [NADH], CHLOROPLASTIC-LIKE"/>
    <property type="match status" value="1"/>
</dbReference>
<keyword evidence="8" id="KW-0496">Mitochondrion</keyword>
<evidence type="ECO:0000259" key="9">
    <source>
        <dbReference type="Pfam" id="PF07992"/>
    </source>
</evidence>
<proteinExistence type="inferred from homology"/>
<dbReference type="InterPro" id="IPR036188">
    <property type="entry name" value="FAD/NAD-bd_sf"/>
</dbReference>
<evidence type="ECO:0000256" key="6">
    <source>
        <dbReference type="ARBA" id="ARBA00023002"/>
    </source>
</evidence>
<comment type="catalytic activity">
    <reaction evidence="7 8">
        <text>2 reduced [adrenodoxin] + NADP(+) + H(+) = 2 oxidized [adrenodoxin] + NADPH</text>
        <dbReference type="Rhea" id="RHEA:42312"/>
        <dbReference type="Rhea" id="RHEA-COMP:9998"/>
        <dbReference type="Rhea" id="RHEA-COMP:9999"/>
        <dbReference type="ChEBI" id="CHEBI:15378"/>
        <dbReference type="ChEBI" id="CHEBI:33737"/>
        <dbReference type="ChEBI" id="CHEBI:33738"/>
        <dbReference type="ChEBI" id="CHEBI:57783"/>
        <dbReference type="ChEBI" id="CHEBI:58349"/>
        <dbReference type="EC" id="1.18.1.6"/>
    </reaction>
</comment>
<comment type="subcellular location">
    <subcellularLocation>
        <location evidence="8">Mitochondrion</location>
    </subcellularLocation>
</comment>
<dbReference type="InterPro" id="IPR055275">
    <property type="entry name" value="Ferredox_Rdtase"/>
</dbReference>
<keyword evidence="4 8" id="KW-0274">FAD</keyword>
<dbReference type="EMBL" id="OZ004256">
    <property type="protein sequence ID" value="CAK7904122.1"/>
    <property type="molecule type" value="Genomic_DNA"/>
</dbReference>
<gene>
    <name evidence="10" type="primary">ARH1</name>
    <name evidence="10" type="ORF">CAAN4_D07888</name>
</gene>
<evidence type="ECO:0000256" key="3">
    <source>
        <dbReference type="ARBA" id="ARBA00022630"/>
    </source>
</evidence>
<dbReference type="InterPro" id="IPR021163">
    <property type="entry name" value="Ferredox_Rdtase_adrenod"/>
</dbReference>
<name>A0ABP0EF98_9ASCO</name>
<dbReference type="Gene3D" id="3.40.50.720">
    <property type="entry name" value="NAD(P)-binding Rossmann-like Domain"/>
    <property type="match status" value="1"/>
</dbReference>
<dbReference type="Gene3D" id="3.50.50.60">
    <property type="entry name" value="FAD/NAD(P)-binding domain"/>
    <property type="match status" value="1"/>
</dbReference>
<keyword evidence="3 8" id="KW-0285">Flavoprotein</keyword>
<dbReference type="Proteomes" id="UP001497600">
    <property type="component" value="Chromosome D"/>
</dbReference>
<accession>A0ABP0EF98</accession>
<evidence type="ECO:0000256" key="8">
    <source>
        <dbReference type="PIRNR" id="PIRNR000362"/>
    </source>
</evidence>